<protein>
    <submittedName>
        <fullName evidence="1">OLC1v1036926C1</fullName>
    </submittedName>
</protein>
<evidence type="ECO:0000313" key="1">
    <source>
        <dbReference type="EMBL" id="CAI9100009.1"/>
    </source>
</evidence>
<organism evidence="1 2">
    <name type="scientific">Oldenlandia corymbosa var. corymbosa</name>
    <dbReference type="NCBI Taxonomy" id="529605"/>
    <lineage>
        <taxon>Eukaryota</taxon>
        <taxon>Viridiplantae</taxon>
        <taxon>Streptophyta</taxon>
        <taxon>Embryophyta</taxon>
        <taxon>Tracheophyta</taxon>
        <taxon>Spermatophyta</taxon>
        <taxon>Magnoliopsida</taxon>
        <taxon>eudicotyledons</taxon>
        <taxon>Gunneridae</taxon>
        <taxon>Pentapetalae</taxon>
        <taxon>asterids</taxon>
        <taxon>lamiids</taxon>
        <taxon>Gentianales</taxon>
        <taxon>Rubiaceae</taxon>
        <taxon>Rubioideae</taxon>
        <taxon>Spermacoceae</taxon>
        <taxon>Hedyotis-Oldenlandia complex</taxon>
        <taxon>Oldenlandia</taxon>
    </lineage>
</organism>
<feature type="non-terminal residue" evidence="1">
    <location>
        <position position="1"/>
    </location>
</feature>
<name>A0AAV1CWD5_OLDCO</name>
<gene>
    <name evidence="1" type="ORF">OLC1_LOCUS9931</name>
</gene>
<sequence>AAEKTIMESVSVPVARSEEGLSKDQIVRIEMKAVPIAAFGAESILLPESSHAKNVIFRGRKCITFCFRLNRPLAMHFTRKIIFQNQLDRFQK</sequence>
<dbReference type="EMBL" id="OX459120">
    <property type="protein sequence ID" value="CAI9100009.1"/>
    <property type="molecule type" value="Genomic_DNA"/>
</dbReference>
<reference evidence="1" key="1">
    <citation type="submission" date="2023-03" db="EMBL/GenBank/DDBJ databases">
        <authorList>
            <person name="Julca I."/>
        </authorList>
    </citation>
    <scope>NUCLEOTIDE SEQUENCE</scope>
</reference>
<evidence type="ECO:0000313" key="2">
    <source>
        <dbReference type="Proteomes" id="UP001161247"/>
    </source>
</evidence>
<keyword evidence="2" id="KW-1185">Reference proteome</keyword>
<proteinExistence type="predicted"/>
<feature type="non-terminal residue" evidence="1">
    <location>
        <position position="92"/>
    </location>
</feature>
<dbReference type="AlphaFoldDB" id="A0AAV1CWD5"/>
<dbReference type="Proteomes" id="UP001161247">
    <property type="component" value="Chromosome 3"/>
</dbReference>
<accession>A0AAV1CWD5</accession>